<dbReference type="GO" id="GO:0055085">
    <property type="term" value="P:transmembrane transport"/>
    <property type="evidence" value="ECO:0007669"/>
    <property type="project" value="InterPro"/>
</dbReference>
<evidence type="ECO:0000256" key="5">
    <source>
        <dbReference type="ARBA" id="ARBA00022692"/>
    </source>
</evidence>
<evidence type="ECO:0000256" key="12">
    <source>
        <dbReference type="RuleBase" id="RU363032"/>
    </source>
</evidence>
<feature type="compositionally biased region" description="Polar residues" evidence="13">
    <location>
        <begin position="1"/>
        <end position="35"/>
    </location>
</feature>
<dbReference type="InterPro" id="IPR000515">
    <property type="entry name" value="MetI-like"/>
</dbReference>
<keyword evidence="9 12" id="KW-0472">Membrane</keyword>
<keyword evidence="6" id="KW-0571">Peptide transport</keyword>
<dbReference type="GO" id="GO:0015833">
    <property type="term" value="P:peptide transport"/>
    <property type="evidence" value="ECO:0007669"/>
    <property type="project" value="UniProtKB-KW"/>
</dbReference>
<evidence type="ECO:0000313" key="15">
    <source>
        <dbReference type="EMBL" id="SNV27453.1"/>
    </source>
</evidence>
<feature type="transmembrane region" description="Helical" evidence="12">
    <location>
        <begin position="131"/>
        <end position="155"/>
    </location>
</feature>
<dbReference type="PANTHER" id="PTHR43386:SF2">
    <property type="entry name" value="OLIGOPEPTIDE TRANSPORT SYSTEM PERMEASE PROTEIN OPPC"/>
    <property type="match status" value="1"/>
</dbReference>
<keyword evidence="4" id="KW-0997">Cell inner membrane</keyword>
<gene>
    <name evidence="15" type="primary">oppC</name>
    <name evidence="15" type="ORF">SAMEA4412665_00022</name>
</gene>
<comment type="similarity">
    <text evidence="10">Belongs to the binding-protein-dependent transport system permease family. OppBC subfamily.</text>
</comment>
<keyword evidence="5 12" id="KW-0812">Transmembrane</keyword>
<dbReference type="SUPFAM" id="SSF161098">
    <property type="entry name" value="MetI-like"/>
    <property type="match status" value="1"/>
</dbReference>
<accession>A0A239W0H7</accession>
<feature type="transmembrane region" description="Helical" evidence="12">
    <location>
        <begin position="297"/>
        <end position="319"/>
    </location>
</feature>
<keyword evidence="8 12" id="KW-1133">Transmembrane helix</keyword>
<dbReference type="InterPro" id="IPR025966">
    <property type="entry name" value="OppC_N"/>
</dbReference>
<dbReference type="RefSeq" id="WP_021104998.1">
    <property type="nucleotide sequence ID" value="NZ_LT906441.1"/>
</dbReference>
<feature type="transmembrane region" description="Helical" evidence="12">
    <location>
        <begin position="194"/>
        <end position="212"/>
    </location>
</feature>
<keyword evidence="7" id="KW-0653">Protein transport</keyword>
<dbReference type="GO" id="GO:0005886">
    <property type="term" value="C:plasma membrane"/>
    <property type="evidence" value="ECO:0007669"/>
    <property type="project" value="UniProtKB-SubCell"/>
</dbReference>
<evidence type="ECO:0000256" key="7">
    <source>
        <dbReference type="ARBA" id="ARBA00022927"/>
    </source>
</evidence>
<evidence type="ECO:0000259" key="14">
    <source>
        <dbReference type="PROSITE" id="PS50928"/>
    </source>
</evidence>
<feature type="transmembrane region" description="Helical" evidence="12">
    <location>
        <begin position="162"/>
        <end position="182"/>
    </location>
</feature>
<dbReference type="EMBL" id="LT906441">
    <property type="protein sequence ID" value="SNV27453.1"/>
    <property type="molecule type" value="Genomic_DNA"/>
</dbReference>
<dbReference type="InterPro" id="IPR035906">
    <property type="entry name" value="MetI-like_sf"/>
</dbReference>
<evidence type="ECO:0000313" key="16">
    <source>
        <dbReference type="Proteomes" id="UP000215332"/>
    </source>
</evidence>
<evidence type="ECO:0000256" key="11">
    <source>
        <dbReference type="ARBA" id="ARBA00072251"/>
    </source>
</evidence>
<evidence type="ECO:0000256" key="6">
    <source>
        <dbReference type="ARBA" id="ARBA00022856"/>
    </source>
</evidence>
<dbReference type="PROSITE" id="PS50928">
    <property type="entry name" value="ABC_TM1"/>
    <property type="match status" value="1"/>
</dbReference>
<feature type="domain" description="ABC transmembrane type-1" evidence="14">
    <location>
        <begin position="127"/>
        <end position="319"/>
    </location>
</feature>
<dbReference type="AlphaFoldDB" id="A0A239W0H7"/>
<dbReference type="KEGG" id="cgrn:4412665_00022"/>
<feature type="transmembrane region" description="Helical" evidence="12">
    <location>
        <begin position="69"/>
        <end position="88"/>
    </location>
</feature>
<feature type="region of interest" description="Disordered" evidence="13">
    <location>
        <begin position="1"/>
        <end position="47"/>
    </location>
</feature>
<sequence length="336" mass="36342">MTDPSNSPSFELNTPSTGPHGTVKGSNADTASTIDNRVRKNDDHPTDGRRLSRRQLVLRRFWRSAGARIGTIGLALVILLALIGPIFANWDYSVADTYAFLTPPDSTHWFGTNQGGFDLFAMTLRGLRKSLVIGFAVAFLVEFLAAMIGASAAYFSGITEKIILWFIDLLLVIPSFLIIAIIAQHSASSGSSTWILIILLTAFSWMLSARVIRAMTLSVVNLDYVHAAKFMSVPPFTIIVKHVLPNIASYLIIDFTLGVVSAIMSETILSFFGFGVQKPETSLGTLLADGTRSATTTPWLFLFPAGILVILLLSVNFIGDALRDALDPSSQSGGQA</sequence>
<evidence type="ECO:0000256" key="1">
    <source>
        <dbReference type="ARBA" id="ARBA00004429"/>
    </source>
</evidence>
<reference evidence="15 16" key="1">
    <citation type="submission" date="2017-06" db="EMBL/GenBank/DDBJ databases">
        <authorList>
            <consortium name="Pathogen Informatics"/>
        </authorList>
    </citation>
    <scope>NUCLEOTIDE SEQUENCE [LARGE SCALE GENOMIC DNA]</scope>
    <source>
        <strain evidence="15 16">NCTC11865</strain>
    </source>
</reference>
<proteinExistence type="inferred from homology"/>
<evidence type="ECO:0000256" key="8">
    <source>
        <dbReference type="ARBA" id="ARBA00022989"/>
    </source>
</evidence>
<evidence type="ECO:0000256" key="9">
    <source>
        <dbReference type="ARBA" id="ARBA00023136"/>
    </source>
</evidence>
<evidence type="ECO:0000256" key="10">
    <source>
        <dbReference type="ARBA" id="ARBA00024202"/>
    </source>
</evidence>
<evidence type="ECO:0000256" key="4">
    <source>
        <dbReference type="ARBA" id="ARBA00022519"/>
    </source>
</evidence>
<keyword evidence="3" id="KW-1003">Cell membrane</keyword>
<dbReference type="Gene3D" id="1.10.3720.10">
    <property type="entry name" value="MetI-like"/>
    <property type="match status" value="1"/>
</dbReference>
<dbReference type="Pfam" id="PF12911">
    <property type="entry name" value="OppC_N"/>
    <property type="match status" value="1"/>
</dbReference>
<name>A0A239W0H7_9ACTN</name>
<dbReference type="Proteomes" id="UP000215332">
    <property type="component" value="Chromosome 1"/>
</dbReference>
<dbReference type="eggNOG" id="COG1173">
    <property type="taxonomic scope" value="Bacteria"/>
</dbReference>
<dbReference type="GO" id="GO:0015031">
    <property type="term" value="P:protein transport"/>
    <property type="evidence" value="ECO:0007669"/>
    <property type="project" value="UniProtKB-KW"/>
</dbReference>
<dbReference type="Pfam" id="PF00528">
    <property type="entry name" value="BPD_transp_1"/>
    <property type="match status" value="1"/>
</dbReference>
<organism evidence="15 16">
    <name type="scientific">Cutibacterium granulosum</name>
    <dbReference type="NCBI Taxonomy" id="33011"/>
    <lineage>
        <taxon>Bacteria</taxon>
        <taxon>Bacillati</taxon>
        <taxon>Actinomycetota</taxon>
        <taxon>Actinomycetes</taxon>
        <taxon>Propionibacteriales</taxon>
        <taxon>Propionibacteriaceae</taxon>
        <taxon>Cutibacterium</taxon>
    </lineage>
</organism>
<keyword evidence="2 12" id="KW-0813">Transport</keyword>
<dbReference type="CDD" id="cd06261">
    <property type="entry name" value="TM_PBP2"/>
    <property type="match status" value="1"/>
</dbReference>
<feature type="transmembrane region" description="Helical" evidence="12">
    <location>
        <begin position="250"/>
        <end position="276"/>
    </location>
</feature>
<comment type="subcellular location">
    <subcellularLocation>
        <location evidence="1">Cell inner membrane</location>
        <topology evidence="1">Multi-pass membrane protein</topology>
    </subcellularLocation>
    <subcellularLocation>
        <location evidence="12">Cell membrane</location>
        <topology evidence="12">Multi-pass membrane protein</topology>
    </subcellularLocation>
</comment>
<evidence type="ECO:0000256" key="2">
    <source>
        <dbReference type="ARBA" id="ARBA00022448"/>
    </source>
</evidence>
<protein>
    <recommendedName>
        <fullName evidence="11">Oligopeptide transport system permease protein OppC</fullName>
    </recommendedName>
</protein>
<feature type="compositionally biased region" description="Basic and acidic residues" evidence="13">
    <location>
        <begin position="36"/>
        <end position="47"/>
    </location>
</feature>
<dbReference type="PANTHER" id="PTHR43386">
    <property type="entry name" value="OLIGOPEPTIDE TRANSPORT SYSTEM PERMEASE PROTEIN APPC"/>
    <property type="match status" value="1"/>
</dbReference>
<evidence type="ECO:0000256" key="3">
    <source>
        <dbReference type="ARBA" id="ARBA00022475"/>
    </source>
</evidence>
<dbReference type="InterPro" id="IPR050366">
    <property type="entry name" value="BP-dependent_transpt_permease"/>
</dbReference>
<evidence type="ECO:0000256" key="13">
    <source>
        <dbReference type="SAM" id="MobiDB-lite"/>
    </source>
</evidence>